<reference evidence="2" key="2">
    <citation type="submission" date="2020-09" db="EMBL/GenBank/DDBJ databases">
        <authorList>
            <person name="Sun Q."/>
            <person name="Zhou Y."/>
        </authorList>
    </citation>
    <scope>NUCLEOTIDE SEQUENCE</scope>
    <source>
        <strain evidence="2">CGMCC 1.15758</strain>
    </source>
</reference>
<evidence type="ECO:0000313" key="3">
    <source>
        <dbReference type="Proteomes" id="UP000636949"/>
    </source>
</evidence>
<accession>A0A8J3E8W2</accession>
<dbReference type="InterPro" id="IPR025337">
    <property type="entry name" value="Questin_oxidase-like"/>
</dbReference>
<gene>
    <name evidence="2" type="ORF">GCM10010995_15120</name>
</gene>
<dbReference type="AlphaFoldDB" id="A0A8J3E8W2"/>
<reference evidence="2" key="1">
    <citation type="journal article" date="2014" name="Int. J. Syst. Evol. Microbiol.">
        <title>Complete genome sequence of Corynebacterium casei LMG S-19264T (=DSM 44701T), isolated from a smear-ripened cheese.</title>
        <authorList>
            <consortium name="US DOE Joint Genome Institute (JGI-PGF)"/>
            <person name="Walter F."/>
            <person name="Albersmeier A."/>
            <person name="Kalinowski J."/>
            <person name="Ruckert C."/>
        </authorList>
    </citation>
    <scope>NUCLEOTIDE SEQUENCE</scope>
    <source>
        <strain evidence="2">CGMCC 1.15758</strain>
    </source>
</reference>
<evidence type="ECO:0000256" key="1">
    <source>
        <dbReference type="ARBA" id="ARBA00023002"/>
    </source>
</evidence>
<keyword evidence="3" id="KW-1185">Reference proteome</keyword>
<proteinExistence type="predicted"/>
<dbReference type="PANTHER" id="PTHR35870">
    <property type="entry name" value="PROTEIN, PUTATIVE (AFU_ORTHOLOGUE AFUA_5G03330)-RELATED"/>
    <property type="match status" value="1"/>
</dbReference>
<dbReference type="EMBL" id="BMJS01000015">
    <property type="protein sequence ID" value="GGF98811.1"/>
    <property type="molecule type" value="Genomic_DNA"/>
</dbReference>
<comment type="caution">
    <text evidence="2">The sequence shown here is derived from an EMBL/GenBank/DDBJ whole genome shotgun (WGS) entry which is preliminary data.</text>
</comment>
<dbReference type="OrthoDB" id="6457937at2"/>
<name>A0A8J3E8W2_9GAMM</name>
<protein>
    <submittedName>
        <fullName evidence="2">Uncharacterized protein</fullName>
    </submittedName>
</protein>
<keyword evidence="1" id="KW-0560">Oxidoreductase</keyword>
<dbReference type="GO" id="GO:0016491">
    <property type="term" value="F:oxidoreductase activity"/>
    <property type="evidence" value="ECO:0007669"/>
    <property type="project" value="UniProtKB-KW"/>
</dbReference>
<dbReference type="Proteomes" id="UP000636949">
    <property type="component" value="Unassembled WGS sequence"/>
</dbReference>
<dbReference type="RefSeq" id="WP_117002796.1">
    <property type="nucleotide sequence ID" value="NZ_BMJS01000015.1"/>
</dbReference>
<organism evidence="2 3">
    <name type="scientific">Cysteiniphilum litorale</name>
    <dbReference type="NCBI Taxonomy" id="2056700"/>
    <lineage>
        <taxon>Bacteria</taxon>
        <taxon>Pseudomonadati</taxon>
        <taxon>Pseudomonadota</taxon>
        <taxon>Gammaproteobacteria</taxon>
        <taxon>Thiotrichales</taxon>
        <taxon>Fastidiosibacteraceae</taxon>
        <taxon>Cysteiniphilum</taxon>
    </lineage>
</organism>
<evidence type="ECO:0000313" key="2">
    <source>
        <dbReference type="EMBL" id="GGF98811.1"/>
    </source>
</evidence>
<dbReference type="Pfam" id="PF14027">
    <property type="entry name" value="Questin_oxidase"/>
    <property type="match status" value="1"/>
</dbReference>
<sequence>MPIKDYLDKVKPYDNYYRGKLATHLPMAFIALNEMGANDCQMQKFFEYYKPKLEIKPARNMMISQDNWQAYCFKEKHFVDLEVFFASEIEKEGVDKVLNKYLPRLSQNLTSAAFHPLIRLAFAIQAESQSEIVAALAYLADACLVITPQLVTNTTSSEKKAFDAFAILEALRQNGQVIKVHKINGLIADRMRYIDGLSEFNSVFNTLANDHWTLTAIADLSLNLYLRTNNFTALHALTGTQALRVVLPYIYKEKQQIVLHQ</sequence>
<dbReference type="PANTHER" id="PTHR35870:SF1">
    <property type="entry name" value="PROTEIN, PUTATIVE (AFU_ORTHOLOGUE AFUA_5G03330)-RELATED"/>
    <property type="match status" value="1"/>
</dbReference>